<evidence type="ECO:0000256" key="2">
    <source>
        <dbReference type="SAM" id="SignalP"/>
    </source>
</evidence>
<feature type="signal peptide" evidence="2">
    <location>
        <begin position="1"/>
        <end position="15"/>
    </location>
</feature>
<evidence type="ECO:0000256" key="1">
    <source>
        <dbReference type="SAM" id="MobiDB-lite"/>
    </source>
</evidence>
<reference evidence="4" key="1">
    <citation type="submission" date="2024-02" db="UniProtKB">
        <authorList>
            <consortium name="WormBaseParasite"/>
        </authorList>
    </citation>
    <scope>IDENTIFICATION</scope>
</reference>
<sequence>MNTLLFACSLPVALAALVLFFHNRHRKRQKIVKATTYRPPPQSDPYAMTTMPSFHHQSATHLSIHQLSSEEKAPPMDPQNANIDRLAPNDRRLAPVQLPVICSAPPPYEAVVC</sequence>
<feature type="compositionally biased region" description="Polar residues" evidence="1">
    <location>
        <begin position="50"/>
        <end position="67"/>
    </location>
</feature>
<organism evidence="3 4">
    <name type="scientific">Mesorhabditis belari</name>
    <dbReference type="NCBI Taxonomy" id="2138241"/>
    <lineage>
        <taxon>Eukaryota</taxon>
        <taxon>Metazoa</taxon>
        <taxon>Ecdysozoa</taxon>
        <taxon>Nematoda</taxon>
        <taxon>Chromadorea</taxon>
        <taxon>Rhabditida</taxon>
        <taxon>Rhabditina</taxon>
        <taxon>Rhabditomorpha</taxon>
        <taxon>Rhabditoidea</taxon>
        <taxon>Rhabditidae</taxon>
        <taxon>Mesorhabditinae</taxon>
        <taxon>Mesorhabditis</taxon>
    </lineage>
</organism>
<keyword evidence="3" id="KW-1185">Reference proteome</keyword>
<evidence type="ECO:0000313" key="4">
    <source>
        <dbReference type="WBParaSite" id="MBELARI_LOCUS15215"/>
    </source>
</evidence>
<evidence type="ECO:0000313" key="3">
    <source>
        <dbReference type="Proteomes" id="UP000887575"/>
    </source>
</evidence>
<accession>A0AAF3ENC2</accession>
<proteinExistence type="predicted"/>
<feature type="region of interest" description="Disordered" evidence="1">
    <location>
        <begin position="31"/>
        <end position="84"/>
    </location>
</feature>
<feature type="chain" id="PRO_5041912459" evidence="2">
    <location>
        <begin position="16"/>
        <end position="113"/>
    </location>
</feature>
<name>A0AAF3ENC2_9BILA</name>
<protein>
    <submittedName>
        <fullName evidence="4">Secreted protein</fullName>
    </submittedName>
</protein>
<dbReference type="WBParaSite" id="MBELARI_LOCUS15215">
    <property type="protein sequence ID" value="MBELARI_LOCUS15215"/>
    <property type="gene ID" value="MBELARI_LOCUS15215"/>
</dbReference>
<dbReference type="AlphaFoldDB" id="A0AAF3ENC2"/>
<keyword evidence="2" id="KW-0732">Signal</keyword>
<dbReference type="Proteomes" id="UP000887575">
    <property type="component" value="Unassembled WGS sequence"/>
</dbReference>